<dbReference type="InterPro" id="IPR025605">
    <property type="entry name" value="OST-HTH/LOTUS_dom"/>
</dbReference>
<gene>
    <name evidence="11" type="primary">TDRD7</name>
</gene>
<evidence type="ECO:0000256" key="4">
    <source>
        <dbReference type="ARBA" id="ARBA00022737"/>
    </source>
</evidence>
<dbReference type="PROSITE" id="PS50304">
    <property type="entry name" value="TUDOR"/>
    <property type="match status" value="1"/>
</dbReference>
<dbReference type="RefSeq" id="XP_032096024.1">
    <property type="nucleotide sequence ID" value="XM_032240133.1"/>
</dbReference>
<protein>
    <submittedName>
        <fullName evidence="11">Tudor domain-containing protein 7 isoform X3</fullName>
    </submittedName>
</protein>
<dbReference type="GO" id="GO:0034587">
    <property type="term" value="P:piRNA processing"/>
    <property type="evidence" value="ECO:0007669"/>
    <property type="project" value="TreeGrafter"/>
</dbReference>
<dbReference type="InterPro" id="IPR047449">
    <property type="entry name" value="Tudor_TDRD7_rpt3"/>
</dbReference>
<dbReference type="GO" id="GO:0030719">
    <property type="term" value="P:P granule organization"/>
    <property type="evidence" value="ECO:0007669"/>
    <property type="project" value="TreeGrafter"/>
</dbReference>
<dbReference type="Pfam" id="PF00567">
    <property type="entry name" value="TUDOR"/>
    <property type="match status" value="3"/>
</dbReference>
<dbReference type="CDD" id="cd09986">
    <property type="entry name" value="LOTUS_1_TDRD7"/>
    <property type="match status" value="1"/>
</dbReference>
<evidence type="ECO:0000256" key="5">
    <source>
        <dbReference type="ARBA" id="ARBA00022782"/>
    </source>
</evidence>
<evidence type="ECO:0000256" key="2">
    <source>
        <dbReference type="ARBA" id="ARBA00007740"/>
    </source>
</evidence>
<evidence type="ECO:0000256" key="3">
    <source>
        <dbReference type="ARBA" id="ARBA00022490"/>
    </source>
</evidence>
<dbReference type="Gene3D" id="2.40.50.90">
    <property type="match status" value="2"/>
</dbReference>
<evidence type="ECO:0000259" key="8">
    <source>
        <dbReference type="PROSITE" id="PS50304"/>
    </source>
</evidence>
<comment type="subcellular location">
    <subcellularLocation>
        <location evidence="1">Cytoplasm</location>
    </subcellularLocation>
</comment>
<accession>A0A6J3EUL0</accession>
<evidence type="ECO:0000256" key="6">
    <source>
        <dbReference type="ARBA" id="ARBA00022871"/>
    </source>
</evidence>
<dbReference type="GO" id="GO:0070306">
    <property type="term" value="P:lens fiber cell differentiation"/>
    <property type="evidence" value="ECO:0007669"/>
    <property type="project" value="TreeGrafter"/>
</dbReference>
<feature type="domain" description="HTH OST-type" evidence="9">
    <location>
        <begin position="3"/>
        <end position="76"/>
    </location>
</feature>
<dbReference type="CDD" id="cd20428">
    <property type="entry name" value="Tudor_TDRD7_rpt2"/>
    <property type="match status" value="1"/>
</dbReference>
<keyword evidence="3" id="KW-0963">Cytoplasm</keyword>
<dbReference type="AlphaFoldDB" id="A0A6J3EUL0"/>
<reference evidence="11" key="1">
    <citation type="submission" date="2025-08" db="UniProtKB">
        <authorList>
            <consortium name="RefSeq"/>
        </authorList>
    </citation>
    <scope>IDENTIFICATION</scope>
    <source>
        <tissue evidence="11">Blood</tissue>
    </source>
</reference>
<dbReference type="InterPro" id="IPR035437">
    <property type="entry name" value="SNase_OB-fold_sf"/>
</dbReference>
<dbReference type="FunFam" id="2.30.30.140:FF:000053">
    <property type="entry name" value="tudor domain-containing protein 7 isoform X2"/>
    <property type="match status" value="1"/>
</dbReference>
<dbReference type="Gene3D" id="2.30.30.140">
    <property type="match status" value="2"/>
</dbReference>
<evidence type="ECO:0000259" key="9">
    <source>
        <dbReference type="PROSITE" id="PS51644"/>
    </source>
</evidence>
<sequence length="840" mass="94973">MLEGDLVSKMLRAVLQSHKNGVALPRLQGEYRSLTGDWIPFKQLGFPTLEAYLRSVPAVVRIETSRSGEITCYAMACTETARIAQLVARQRSSKRKTGRQVNCQMRVKKTMPFFLEGKPKATLRQPGFASNFSIGKKPNPPLLRDKGNSAGVKSDAETSPYTLHATLGNEAFKGIPMQRHVTMSTNNRFSPKVFLQPPLQMHLSRTSAKEMSDNLNQTVEKPNVTPPASYTYKMDEVQNRIKEILNKHNNGIWISKLPHFYKELYKEDLNQGILQQFEHWPHICTVCYVDYGFSENVEKSKAYKLNPKFCSLSFQATKCKLAGLEVLSDDPDLVKVVESLTCGKIFAVEILDKADIPLVVLYDTSGEDDININASCLKAICDKSLEVHLQVDAMYTNVKVTNICSDGTLYCQVPCKGLNKLSDLLHKIEDYFHCKHMTSECFVSLPFCGKICLFHCKGKWLRVEITNVHSSRALDVQFLDSGTVTSVKVSELREIPPRFLQEMIAIPPQAIKCCLADLPQSIGMWTPDAVLWLRDSVLNCSDCSIKVTKVDETRGIAHVYLFTPKNFPDPHRSINRQITNADLWKHQKDVFLSAISSGVGSPDSKNGNMPVSGNTGENFRKNLTDVIKKSMVDHTGSFSTEELPPPVLLSKPGEHMDVYVPVACHPGYFIIQPWQEIHKLEVLMEEMILYYSVSEERHIVVEKDQVYAAKVENKWHRVLLKGILTNGLVSVYELDYGKHELVNIRKVQPLVDMFRKLPFQAVTAQLAGVKCNQWSEEASMVFRTHVEKKPLVALVQTVIENANPWDRKVVVYLVDTSLPDTDIWIHDFMSEYLIELSKVN</sequence>
<dbReference type="FunFam" id="3.30.420.610:FF:000008">
    <property type="entry name" value="Tudor domain-containing protein 7"/>
    <property type="match status" value="1"/>
</dbReference>
<dbReference type="GO" id="GO:0002089">
    <property type="term" value="P:lens morphogenesis in camera-type eye"/>
    <property type="evidence" value="ECO:0007669"/>
    <property type="project" value="TreeGrafter"/>
</dbReference>
<dbReference type="GO" id="GO:0007283">
    <property type="term" value="P:spermatogenesis"/>
    <property type="evidence" value="ECO:0007669"/>
    <property type="project" value="UniProtKB-KW"/>
</dbReference>
<feature type="region of interest" description="Disordered" evidence="7">
    <location>
        <begin position="126"/>
        <end position="157"/>
    </location>
</feature>
<dbReference type="Gene3D" id="3.30.420.610">
    <property type="entry name" value="LOTUS domain-like"/>
    <property type="match status" value="2"/>
</dbReference>
<feature type="domain" description="HTH OST-type" evidence="9">
    <location>
        <begin position="233"/>
        <end position="303"/>
    </location>
</feature>
<dbReference type="PANTHER" id="PTHR22948">
    <property type="entry name" value="TUDOR DOMAIN CONTAINING PROTEIN"/>
    <property type="match status" value="1"/>
</dbReference>
<keyword evidence="5" id="KW-0221">Differentiation</keyword>
<dbReference type="InterPro" id="IPR041966">
    <property type="entry name" value="LOTUS-like"/>
</dbReference>
<dbReference type="GO" id="GO:0043186">
    <property type="term" value="C:P granule"/>
    <property type="evidence" value="ECO:0007669"/>
    <property type="project" value="TreeGrafter"/>
</dbReference>
<keyword evidence="4" id="KW-0677">Repeat</keyword>
<dbReference type="FunFam" id="2.30.30.140:FF:000045">
    <property type="entry name" value="tudor domain-containing protein 7 isoform X1"/>
    <property type="match status" value="1"/>
</dbReference>
<dbReference type="SUPFAM" id="SSF63748">
    <property type="entry name" value="Tudor/PWWP/MBT"/>
    <property type="match status" value="3"/>
</dbReference>
<dbReference type="GeneID" id="116524729"/>
<dbReference type="CTD" id="23424"/>
<dbReference type="Pfam" id="PF12872">
    <property type="entry name" value="OST-HTH"/>
    <property type="match status" value="2"/>
</dbReference>
<dbReference type="InterPro" id="IPR002999">
    <property type="entry name" value="Tudor"/>
</dbReference>
<organism evidence="10 11">
    <name type="scientific">Sapajus apella</name>
    <name type="common">Brown-capped capuchin</name>
    <name type="synonym">Cebus apella</name>
    <dbReference type="NCBI Taxonomy" id="9515"/>
    <lineage>
        <taxon>Eukaryota</taxon>
        <taxon>Metazoa</taxon>
        <taxon>Chordata</taxon>
        <taxon>Craniata</taxon>
        <taxon>Vertebrata</taxon>
        <taxon>Euteleostomi</taxon>
        <taxon>Mammalia</taxon>
        <taxon>Eutheria</taxon>
        <taxon>Euarchontoglires</taxon>
        <taxon>Primates</taxon>
        <taxon>Haplorrhini</taxon>
        <taxon>Platyrrhini</taxon>
        <taxon>Cebidae</taxon>
        <taxon>Cebinae</taxon>
        <taxon>Sapajus</taxon>
    </lineage>
</organism>
<proteinExistence type="inferred from homology"/>
<evidence type="ECO:0000256" key="7">
    <source>
        <dbReference type="SAM" id="MobiDB-lite"/>
    </source>
</evidence>
<dbReference type="InterPro" id="IPR047448">
    <property type="entry name" value="Tudor_TDRD7_rpt2"/>
</dbReference>
<name>A0A6J3EUL0_SAPAP</name>
<dbReference type="Proteomes" id="UP000504640">
    <property type="component" value="Unplaced"/>
</dbReference>
<keyword evidence="10" id="KW-1185">Reference proteome</keyword>
<comment type="similarity">
    <text evidence="2">Belongs to the TDRD7 family.</text>
</comment>
<dbReference type="FunFam" id="2.40.50.90:FF:000006">
    <property type="entry name" value="Tudor domain-containing protein 7"/>
    <property type="match status" value="1"/>
</dbReference>
<dbReference type="CDD" id="cd20429">
    <property type="entry name" value="Tudor_TDRD7_rpt3"/>
    <property type="match status" value="1"/>
</dbReference>
<dbReference type="PANTHER" id="PTHR22948:SF14">
    <property type="entry name" value="TUDOR DOMAIN-CONTAINING PROTEIN 7"/>
    <property type="match status" value="1"/>
</dbReference>
<keyword evidence="6" id="KW-0744">Spermatogenesis</keyword>
<dbReference type="InterPro" id="IPR050621">
    <property type="entry name" value="Tudor_domain_containing"/>
</dbReference>
<evidence type="ECO:0000313" key="10">
    <source>
        <dbReference type="Proteomes" id="UP000504640"/>
    </source>
</evidence>
<evidence type="ECO:0000256" key="1">
    <source>
        <dbReference type="ARBA" id="ARBA00004496"/>
    </source>
</evidence>
<dbReference type="PROSITE" id="PS51644">
    <property type="entry name" value="HTH_OST"/>
    <property type="match status" value="2"/>
</dbReference>
<feature type="domain" description="Tudor" evidence="8">
    <location>
        <begin position="445"/>
        <end position="502"/>
    </location>
</feature>
<evidence type="ECO:0000313" key="11">
    <source>
        <dbReference type="RefSeq" id="XP_032096024.1"/>
    </source>
</evidence>